<evidence type="ECO:0000313" key="2">
    <source>
        <dbReference type="EMBL" id="CAA9475896.1"/>
    </source>
</evidence>
<accession>A0A6J4RKR7</accession>
<keyword evidence="2" id="KW-0251">Elongation factor</keyword>
<dbReference type="AlphaFoldDB" id="A0A6J4RKR7"/>
<name>A0A6J4RKR7_9ACTN</name>
<feature type="compositionally biased region" description="Basic residues" evidence="1">
    <location>
        <begin position="113"/>
        <end position="123"/>
    </location>
</feature>
<gene>
    <name evidence="2" type="ORF">AVDCRST_MAG65-1110</name>
</gene>
<dbReference type="GO" id="GO:0003746">
    <property type="term" value="F:translation elongation factor activity"/>
    <property type="evidence" value="ECO:0007669"/>
    <property type="project" value="UniProtKB-KW"/>
</dbReference>
<feature type="compositionally biased region" description="Basic and acidic residues" evidence="1">
    <location>
        <begin position="43"/>
        <end position="61"/>
    </location>
</feature>
<sequence>DLNQSVQERQPHRGRGHRLQGPRVPARQAGQGRRVRAHQAAPDQRRRGDRPHLPRGREVPRRAHRGAQDAVPLRRRHRRALHGLRVLRPDRDPPEQAGGAAQVDPAERDRRPAVHRRPARRRAAGGLGRARGHPHRAGAARRHRLGRRQQARHPGDRRDDQRAAVRQHRRPGQGRHPLGLLHVARL</sequence>
<organism evidence="2">
    <name type="scientific">uncultured Solirubrobacteraceae bacterium</name>
    <dbReference type="NCBI Taxonomy" id="1162706"/>
    <lineage>
        <taxon>Bacteria</taxon>
        <taxon>Bacillati</taxon>
        <taxon>Actinomycetota</taxon>
        <taxon>Thermoleophilia</taxon>
        <taxon>Solirubrobacterales</taxon>
        <taxon>Solirubrobacteraceae</taxon>
        <taxon>environmental samples</taxon>
    </lineage>
</organism>
<dbReference type="EMBL" id="CADCVL010000181">
    <property type="protein sequence ID" value="CAA9475896.1"/>
    <property type="molecule type" value="Genomic_DNA"/>
</dbReference>
<feature type="region of interest" description="Disordered" evidence="1">
    <location>
        <begin position="1"/>
        <end position="186"/>
    </location>
</feature>
<feature type="compositionally biased region" description="Basic residues" evidence="1">
    <location>
        <begin position="73"/>
        <end position="82"/>
    </location>
</feature>
<feature type="compositionally biased region" description="Basic and acidic residues" evidence="1">
    <location>
        <begin position="153"/>
        <end position="163"/>
    </location>
</feature>
<feature type="non-terminal residue" evidence="2">
    <location>
        <position position="186"/>
    </location>
</feature>
<proteinExistence type="predicted"/>
<reference evidence="2" key="1">
    <citation type="submission" date="2020-02" db="EMBL/GenBank/DDBJ databases">
        <authorList>
            <person name="Meier V. D."/>
        </authorList>
    </citation>
    <scope>NUCLEOTIDE SEQUENCE</scope>
    <source>
        <strain evidence="2">AVDCRST_MAG65</strain>
    </source>
</reference>
<feature type="compositionally biased region" description="Basic residues" evidence="1">
    <location>
        <begin position="130"/>
        <end position="151"/>
    </location>
</feature>
<feature type="non-terminal residue" evidence="2">
    <location>
        <position position="1"/>
    </location>
</feature>
<protein>
    <submittedName>
        <fullName evidence="2">Translation elongation factor P</fullName>
    </submittedName>
</protein>
<keyword evidence="2" id="KW-0648">Protein biosynthesis</keyword>
<evidence type="ECO:0000256" key="1">
    <source>
        <dbReference type="SAM" id="MobiDB-lite"/>
    </source>
</evidence>